<feature type="non-terminal residue" evidence="4">
    <location>
        <position position="498"/>
    </location>
</feature>
<dbReference type="SMART" id="SM00225">
    <property type="entry name" value="BTB"/>
    <property type="match status" value="1"/>
</dbReference>
<evidence type="ECO:0000256" key="1">
    <source>
        <dbReference type="ARBA" id="ARBA00022441"/>
    </source>
</evidence>
<keyword evidence="5" id="KW-1185">Reference proteome</keyword>
<dbReference type="InterPro" id="IPR011333">
    <property type="entry name" value="SKP1/BTB/POZ_sf"/>
</dbReference>
<dbReference type="Gene3D" id="3.30.710.10">
    <property type="entry name" value="Potassium Channel Kv1.1, Chain A"/>
    <property type="match status" value="1"/>
</dbReference>
<sequence length="498" mass="56543">MDSSSSSYLVQAQIRKVTSSNGDAPSSLVNASVTLVDNKLYLFGGFHLYSDEVFNDLWVFNFADSRWKRVDHIKGQWPCARSGHTTSLWDKKLVIFGGIDKDDVFLNDLHILHLQTLTWEQPQMLGDIPLARERHSSIIHDNKLYIIGGYQKQTSQEEDTVNTINTLDILDLRTLIWSPPIPFVPRFSHFCGKYQNRLYVYGGLNHHMRVQDIAFIDLHDYTYSSIMVSSDTAPPPLGQHFAQIYGNRLVVVVTADLKQDKDDVATGVWSLELDSLRWRKHEDGSYLTPILWHYFAMEVDEKELYLFGADEKSDDESFLGVALAIDLEACGIVNVPGPDIGKGYGELLGREDLSDFSICSTSEPEAPPIRVHSLVLRARWPHFNNMFESGMSETTSRVLKLEDTHVTIKAFIQYLYTDTLTPTTTVEVITDLLIMSSRYCLDRLTKLCSEYLNNVMDVENVARIFRAASRSGEKGLKMRAFGVILSEFGSVVRTRGFR</sequence>
<comment type="caution">
    <text evidence="4">The sequence shown here is derived from an EMBL/GenBank/DDBJ whole genome shotgun (WGS) entry which is preliminary data.</text>
</comment>
<dbReference type="PANTHER" id="PTHR46093">
    <property type="entry name" value="ACYL-COA-BINDING DOMAIN-CONTAINING PROTEIN 5"/>
    <property type="match status" value="1"/>
</dbReference>
<feature type="domain" description="BTB" evidence="3">
    <location>
        <begin position="354"/>
        <end position="424"/>
    </location>
</feature>
<dbReference type="Proteomes" id="UP001212841">
    <property type="component" value="Unassembled WGS sequence"/>
</dbReference>
<dbReference type="Pfam" id="PF24681">
    <property type="entry name" value="Kelch_KLHDC2_KLHL20_DRC7"/>
    <property type="match status" value="1"/>
</dbReference>
<dbReference type="SUPFAM" id="SSF54695">
    <property type="entry name" value="POZ domain"/>
    <property type="match status" value="1"/>
</dbReference>
<protein>
    <recommendedName>
        <fullName evidence="3">BTB domain-containing protein</fullName>
    </recommendedName>
</protein>
<dbReference type="PANTHER" id="PTHR46093:SF3">
    <property type="entry name" value="ACYL-COA-BINDING DOMAIN-CONTAINING PROTEIN 4"/>
    <property type="match status" value="1"/>
</dbReference>
<organism evidence="4 5">
    <name type="scientific">Rhizophlyctis rosea</name>
    <dbReference type="NCBI Taxonomy" id="64517"/>
    <lineage>
        <taxon>Eukaryota</taxon>
        <taxon>Fungi</taxon>
        <taxon>Fungi incertae sedis</taxon>
        <taxon>Chytridiomycota</taxon>
        <taxon>Chytridiomycota incertae sedis</taxon>
        <taxon>Chytridiomycetes</taxon>
        <taxon>Rhizophlyctidales</taxon>
        <taxon>Rhizophlyctidaceae</taxon>
        <taxon>Rhizophlyctis</taxon>
    </lineage>
</organism>
<dbReference type="InterPro" id="IPR015915">
    <property type="entry name" value="Kelch-typ_b-propeller"/>
</dbReference>
<dbReference type="InterPro" id="IPR000210">
    <property type="entry name" value="BTB/POZ_dom"/>
</dbReference>
<keyword evidence="1" id="KW-0880">Kelch repeat</keyword>
<reference evidence="4" key="1">
    <citation type="submission" date="2020-05" db="EMBL/GenBank/DDBJ databases">
        <title>Phylogenomic resolution of chytrid fungi.</title>
        <authorList>
            <person name="Stajich J.E."/>
            <person name="Amses K."/>
            <person name="Simmons R."/>
            <person name="Seto K."/>
            <person name="Myers J."/>
            <person name="Bonds A."/>
            <person name="Quandt C.A."/>
            <person name="Barry K."/>
            <person name="Liu P."/>
            <person name="Grigoriev I."/>
            <person name="Longcore J.E."/>
            <person name="James T.Y."/>
        </authorList>
    </citation>
    <scope>NUCLEOTIDE SEQUENCE</scope>
    <source>
        <strain evidence="4">JEL0318</strain>
    </source>
</reference>
<evidence type="ECO:0000256" key="2">
    <source>
        <dbReference type="ARBA" id="ARBA00022737"/>
    </source>
</evidence>
<dbReference type="Gene3D" id="2.120.10.80">
    <property type="entry name" value="Kelch-type beta propeller"/>
    <property type="match status" value="2"/>
</dbReference>
<accession>A0AAD5S0C0</accession>
<dbReference type="EMBL" id="JADGJD010002490">
    <property type="protein sequence ID" value="KAJ3032295.1"/>
    <property type="molecule type" value="Genomic_DNA"/>
</dbReference>
<dbReference type="PROSITE" id="PS50097">
    <property type="entry name" value="BTB"/>
    <property type="match status" value="1"/>
</dbReference>
<keyword evidence="2" id="KW-0677">Repeat</keyword>
<dbReference type="Pfam" id="PF00651">
    <property type="entry name" value="BTB"/>
    <property type="match status" value="1"/>
</dbReference>
<dbReference type="SUPFAM" id="SSF117281">
    <property type="entry name" value="Kelch motif"/>
    <property type="match status" value="1"/>
</dbReference>
<evidence type="ECO:0000313" key="5">
    <source>
        <dbReference type="Proteomes" id="UP001212841"/>
    </source>
</evidence>
<evidence type="ECO:0000313" key="4">
    <source>
        <dbReference type="EMBL" id="KAJ3032295.1"/>
    </source>
</evidence>
<gene>
    <name evidence="4" type="ORF">HK097_005308</name>
</gene>
<dbReference type="AlphaFoldDB" id="A0AAD5S0C0"/>
<evidence type="ECO:0000259" key="3">
    <source>
        <dbReference type="PROSITE" id="PS50097"/>
    </source>
</evidence>
<name>A0AAD5S0C0_9FUNG</name>
<proteinExistence type="predicted"/>